<proteinExistence type="predicted"/>
<accession>A0A5C3MLA8</accession>
<gene>
    <name evidence="1" type="ORF">OE88DRAFT_1042547</name>
</gene>
<dbReference type="AlphaFoldDB" id="A0A5C3MLA8"/>
<organism evidence="1 2">
    <name type="scientific">Heliocybe sulcata</name>
    <dbReference type="NCBI Taxonomy" id="5364"/>
    <lineage>
        <taxon>Eukaryota</taxon>
        <taxon>Fungi</taxon>
        <taxon>Dikarya</taxon>
        <taxon>Basidiomycota</taxon>
        <taxon>Agaricomycotina</taxon>
        <taxon>Agaricomycetes</taxon>
        <taxon>Gloeophyllales</taxon>
        <taxon>Gloeophyllaceae</taxon>
        <taxon>Heliocybe</taxon>
    </lineage>
</organism>
<reference evidence="1 2" key="1">
    <citation type="journal article" date="2019" name="Nat. Ecol. Evol.">
        <title>Megaphylogeny resolves global patterns of mushroom evolution.</title>
        <authorList>
            <person name="Varga T."/>
            <person name="Krizsan K."/>
            <person name="Foldi C."/>
            <person name="Dima B."/>
            <person name="Sanchez-Garcia M."/>
            <person name="Sanchez-Ramirez S."/>
            <person name="Szollosi G.J."/>
            <person name="Szarkandi J.G."/>
            <person name="Papp V."/>
            <person name="Albert L."/>
            <person name="Andreopoulos W."/>
            <person name="Angelini C."/>
            <person name="Antonin V."/>
            <person name="Barry K.W."/>
            <person name="Bougher N.L."/>
            <person name="Buchanan P."/>
            <person name="Buyck B."/>
            <person name="Bense V."/>
            <person name="Catcheside P."/>
            <person name="Chovatia M."/>
            <person name="Cooper J."/>
            <person name="Damon W."/>
            <person name="Desjardin D."/>
            <person name="Finy P."/>
            <person name="Geml J."/>
            <person name="Haridas S."/>
            <person name="Hughes K."/>
            <person name="Justo A."/>
            <person name="Karasinski D."/>
            <person name="Kautmanova I."/>
            <person name="Kiss B."/>
            <person name="Kocsube S."/>
            <person name="Kotiranta H."/>
            <person name="LaButti K.M."/>
            <person name="Lechner B.E."/>
            <person name="Liimatainen K."/>
            <person name="Lipzen A."/>
            <person name="Lukacs Z."/>
            <person name="Mihaltcheva S."/>
            <person name="Morgado L.N."/>
            <person name="Niskanen T."/>
            <person name="Noordeloos M.E."/>
            <person name="Ohm R.A."/>
            <person name="Ortiz-Santana B."/>
            <person name="Ovrebo C."/>
            <person name="Racz N."/>
            <person name="Riley R."/>
            <person name="Savchenko A."/>
            <person name="Shiryaev A."/>
            <person name="Soop K."/>
            <person name="Spirin V."/>
            <person name="Szebenyi C."/>
            <person name="Tomsovsky M."/>
            <person name="Tulloss R.E."/>
            <person name="Uehling J."/>
            <person name="Grigoriev I.V."/>
            <person name="Vagvolgyi C."/>
            <person name="Papp T."/>
            <person name="Martin F.M."/>
            <person name="Miettinen O."/>
            <person name="Hibbett D.S."/>
            <person name="Nagy L.G."/>
        </authorList>
    </citation>
    <scope>NUCLEOTIDE SEQUENCE [LARGE SCALE GENOMIC DNA]</scope>
    <source>
        <strain evidence="1 2">OMC1185</strain>
    </source>
</reference>
<dbReference type="Proteomes" id="UP000305948">
    <property type="component" value="Unassembled WGS sequence"/>
</dbReference>
<keyword evidence="2" id="KW-1185">Reference proteome</keyword>
<sequence>MYMTMLVIATVRKGPGEGGGRREGRRVPYHVRCIAIDITRPELGRGLVRTMYSRDKGRSKAIRCSKQHRVHRCISATVPPEIVGLPQRPIQLFHSSGLSGRVGMACTRARSGTRVIKKRLSIALLCLVYGNGEELVRPGRYRAARATLLNIKSLIRTLVHITERSL</sequence>
<evidence type="ECO:0000313" key="2">
    <source>
        <dbReference type="Proteomes" id="UP000305948"/>
    </source>
</evidence>
<name>A0A5C3MLA8_9AGAM</name>
<protein>
    <submittedName>
        <fullName evidence="1">Uncharacterized protein</fullName>
    </submittedName>
</protein>
<evidence type="ECO:0000313" key="1">
    <source>
        <dbReference type="EMBL" id="TFK46199.1"/>
    </source>
</evidence>
<dbReference type="EMBL" id="ML213532">
    <property type="protein sequence ID" value="TFK46199.1"/>
    <property type="molecule type" value="Genomic_DNA"/>
</dbReference>